<dbReference type="EMBL" id="MU001507">
    <property type="protein sequence ID" value="KAF2440308.1"/>
    <property type="molecule type" value="Genomic_DNA"/>
</dbReference>
<dbReference type="AlphaFoldDB" id="A0A9P4PBD7"/>
<comment type="caution">
    <text evidence="1">The sequence shown here is derived from an EMBL/GenBank/DDBJ whole genome shotgun (WGS) entry which is preliminary data.</text>
</comment>
<protein>
    <submittedName>
        <fullName evidence="1">Uncharacterized protein</fullName>
    </submittedName>
</protein>
<accession>A0A9P4PBD7</accession>
<keyword evidence="2" id="KW-1185">Reference proteome</keyword>
<proteinExistence type="predicted"/>
<gene>
    <name evidence="1" type="ORF">P171DRAFT_435130</name>
</gene>
<sequence>MTDADIGTSPTDGYKITAFLLPSKQHRFTQSHPSSVPSLDVQALVVRHVFQRRFGSATSFSIFLPRAHRKSPLGPYPSATHCTPTRIPLPFPHPPLNAATLTHIHVPIHTHIPSLNPECPIVQKLVLSIPPLPKHHDGHIHLPPRSDQRMLRAAGLTEGRTRIGEKTTYSRRRRRCGSRLDGNDQTCGVQLQLSARWRG</sequence>
<reference evidence="1" key="1">
    <citation type="journal article" date="2020" name="Stud. Mycol.">
        <title>101 Dothideomycetes genomes: a test case for predicting lifestyles and emergence of pathogens.</title>
        <authorList>
            <person name="Haridas S."/>
            <person name="Albert R."/>
            <person name="Binder M."/>
            <person name="Bloem J."/>
            <person name="Labutti K."/>
            <person name="Salamov A."/>
            <person name="Andreopoulos B."/>
            <person name="Baker S."/>
            <person name="Barry K."/>
            <person name="Bills G."/>
            <person name="Bluhm B."/>
            <person name="Cannon C."/>
            <person name="Castanera R."/>
            <person name="Culley D."/>
            <person name="Daum C."/>
            <person name="Ezra D."/>
            <person name="Gonzalez J."/>
            <person name="Henrissat B."/>
            <person name="Kuo A."/>
            <person name="Liang C."/>
            <person name="Lipzen A."/>
            <person name="Lutzoni F."/>
            <person name="Magnuson J."/>
            <person name="Mondo S."/>
            <person name="Nolan M."/>
            <person name="Ohm R."/>
            <person name="Pangilinan J."/>
            <person name="Park H.-J."/>
            <person name="Ramirez L."/>
            <person name="Alfaro M."/>
            <person name="Sun H."/>
            <person name="Tritt A."/>
            <person name="Yoshinaga Y."/>
            <person name="Zwiers L.-H."/>
            <person name="Turgeon B."/>
            <person name="Goodwin S."/>
            <person name="Spatafora J."/>
            <person name="Crous P."/>
            <person name="Grigoriev I."/>
        </authorList>
    </citation>
    <scope>NUCLEOTIDE SEQUENCE</scope>
    <source>
        <strain evidence="1">CBS 690.94</strain>
    </source>
</reference>
<evidence type="ECO:0000313" key="2">
    <source>
        <dbReference type="Proteomes" id="UP000799764"/>
    </source>
</evidence>
<name>A0A9P4PBD7_9PLEO</name>
<evidence type="ECO:0000313" key="1">
    <source>
        <dbReference type="EMBL" id="KAF2440308.1"/>
    </source>
</evidence>
<organism evidence="1 2">
    <name type="scientific">Karstenula rhodostoma CBS 690.94</name>
    <dbReference type="NCBI Taxonomy" id="1392251"/>
    <lineage>
        <taxon>Eukaryota</taxon>
        <taxon>Fungi</taxon>
        <taxon>Dikarya</taxon>
        <taxon>Ascomycota</taxon>
        <taxon>Pezizomycotina</taxon>
        <taxon>Dothideomycetes</taxon>
        <taxon>Pleosporomycetidae</taxon>
        <taxon>Pleosporales</taxon>
        <taxon>Massarineae</taxon>
        <taxon>Didymosphaeriaceae</taxon>
        <taxon>Karstenula</taxon>
    </lineage>
</organism>
<dbReference type="Proteomes" id="UP000799764">
    <property type="component" value="Unassembled WGS sequence"/>
</dbReference>